<dbReference type="RefSeq" id="WP_281351076.1">
    <property type="nucleotide sequence ID" value="NZ_JAASQI010000002.1"/>
</dbReference>
<protein>
    <submittedName>
        <fullName evidence="1">Uncharacterized protein</fullName>
    </submittedName>
</protein>
<evidence type="ECO:0000313" key="2">
    <source>
        <dbReference type="Proteomes" id="UP001429580"/>
    </source>
</evidence>
<reference evidence="1 2" key="1">
    <citation type="submission" date="2020-03" db="EMBL/GenBank/DDBJ databases">
        <title>Genomic Encyclopedia of Type Strains, Phase IV (KMG-IV): sequencing the most valuable type-strain genomes for metagenomic binning, comparative biology and taxonomic classification.</title>
        <authorList>
            <person name="Goeker M."/>
        </authorList>
    </citation>
    <scope>NUCLEOTIDE SEQUENCE [LARGE SCALE GENOMIC DNA]</scope>
    <source>
        <strain evidence="1 2">DSM 103870</strain>
    </source>
</reference>
<evidence type="ECO:0000313" key="1">
    <source>
        <dbReference type="EMBL" id="NIJ57301.1"/>
    </source>
</evidence>
<comment type="caution">
    <text evidence="1">The sequence shown here is derived from an EMBL/GenBank/DDBJ whole genome shotgun (WGS) entry which is preliminary data.</text>
</comment>
<dbReference type="EMBL" id="JAASQI010000002">
    <property type="protein sequence ID" value="NIJ57301.1"/>
    <property type="molecule type" value="Genomic_DNA"/>
</dbReference>
<gene>
    <name evidence="1" type="ORF">FHS82_001127</name>
</gene>
<keyword evidence="2" id="KW-1185">Reference proteome</keyword>
<organism evidence="1 2">
    <name type="scientific">Pseudochelatococcus lubricantis</name>
    <dbReference type="NCBI Taxonomy" id="1538102"/>
    <lineage>
        <taxon>Bacteria</taxon>
        <taxon>Pseudomonadati</taxon>
        <taxon>Pseudomonadota</taxon>
        <taxon>Alphaproteobacteria</taxon>
        <taxon>Hyphomicrobiales</taxon>
        <taxon>Chelatococcaceae</taxon>
        <taxon>Pseudochelatococcus</taxon>
    </lineage>
</organism>
<accession>A0ABX0UWG8</accession>
<dbReference type="Proteomes" id="UP001429580">
    <property type="component" value="Unassembled WGS sequence"/>
</dbReference>
<sequence length="41" mass="4203">MVGEAARTAGVLPGLDIAHARPHIPLRGRMARARVTAAANG</sequence>
<name>A0ABX0UWG8_9HYPH</name>
<proteinExistence type="predicted"/>